<protein>
    <recommendedName>
        <fullName evidence="1">Polysaccharide pyruvyl transferase domain-containing protein</fullName>
    </recommendedName>
</protein>
<dbReference type="Proteomes" id="UP000472755">
    <property type="component" value="Unassembled WGS sequence"/>
</dbReference>
<reference evidence="2 3" key="1">
    <citation type="journal article" date="2019" name="Nat. Med.">
        <title>A library of human gut bacterial isolates paired with longitudinal multiomics data enables mechanistic microbiome research.</title>
        <authorList>
            <person name="Poyet M."/>
            <person name="Groussin M."/>
            <person name="Gibbons S.M."/>
            <person name="Avila-Pacheco J."/>
            <person name="Jiang X."/>
            <person name="Kearney S.M."/>
            <person name="Perrotta A.R."/>
            <person name="Berdy B."/>
            <person name="Zhao S."/>
            <person name="Lieberman T.D."/>
            <person name="Swanson P.K."/>
            <person name="Smith M."/>
            <person name="Roesemann S."/>
            <person name="Alexander J.E."/>
            <person name="Rich S.A."/>
            <person name="Livny J."/>
            <person name="Vlamakis H."/>
            <person name="Clish C."/>
            <person name="Bullock K."/>
            <person name="Deik A."/>
            <person name="Scott J."/>
            <person name="Pierce K.A."/>
            <person name="Xavier R.J."/>
            <person name="Alm E.J."/>
        </authorList>
    </citation>
    <scope>NUCLEOTIDE SEQUENCE [LARGE SCALE GENOMIC DNA]</scope>
    <source>
        <strain evidence="2 3">BIOML-A4</strain>
    </source>
</reference>
<comment type="caution">
    <text evidence="2">The sequence shown here is derived from an EMBL/GenBank/DDBJ whole genome shotgun (WGS) entry which is preliminary data.</text>
</comment>
<dbReference type="EMBL" id="WMZU01000062">
    <property type="protein sequence ID" value="MTS29256.1"/>
    <property type="molecule type" value="Genomic_DNA"/>
</dbReference>
<dbReference type="Pfam" id="PF04230">
    <property type="entry name" value="PS_pyruv_trans"/>
    <property type="match status" value="1"/>
</dbReference>
<evidence type="ECO:0000313" key="2">
    <source>
        <dbReference type="EMBL" id="MTS29256.1"/>
    </source>
</evidence>
<dbReference type="InterPro" id="IPR007345">
    <property type="entry name" value="Polysacch_pyruvyl_Trfase"/>
</dbReference>
<sequence length="379" mass="43541">MYTMKIGIVTIHSAYNYGSALQAVATCEAVNRIADISAEIIDYQPDDIMEMYSLELKKNLKNTKALLKYLLTYRSRISKKQAFELFWRNVHCLSAKCYTTEEQLAAANNEYDGFILGSDQVWNPDIVKSAFPVFCLDFVDKTKVKLSYASSFGVKSIERDKLDYLNHRLEEFEAVSVREDQAKSLLSDVNQHKTTVVCDPVFLLSKEAWAEKVTEFPLPKEYILVYCVEQDKTFREKIKKIGAKLGLAIVDIGTSANPRNYVGIHSDNVGPAEFLYAIQHAHYIITNSFHGTAFSIIFEKEFIVKAHTKRGLRMENLLERVNLKNRLVSGNETVDELIDHLQSQSLDDKDHILFDDYIQESEKYLLNTLMRVTKNQYEH</sequence>
<feature type="domain" description="Polysaccharide pyruvyl transferase" evidence="1">
    <location>
        <begin position="16"/>
        <end position="306"/>
    </location>
</feature>
<dbReference type="AlphaFoldDB" id="A0A6L6LWU5"/>
<accession>A0A6L6LWU5</accession>
<organism evidence="2 3">
    <name type="scientific">Ruthenibacterium lactatiformans</name>
    <dbReference type="NCBI Taxonomy" id="1550024"/>
    <lineage>
        <taxon>Bacteria</taxon>
        <taxon>Bacillati</taxon>
        <taxon>Bacillota</taxon>
        <taxon>Clostridia</taxon>
        <taxon>Eubacteriales</taxon>
        <taxon>Oscillospiraceae</taxon>
        <taxon>Ruthenibacterium</taxon>
    </lineage>
</organism>
<evidence type="ECO:0000259" key="1">
    <source>
        <dbReference type="Pfam" id="PF04230"/>
    </source>
</evidence>
<name>A0A6L6LWU5_9FIRM</name>
<evidence type="ECO:0000313" key="3">
    <source>
        <dbReference type="Proteomes" id="UP000472755"/>
    </source>
</evidence>
<gene>
    <name evidence="2" type="ORF">GMD59_18525</name>
</gene>
<proteinExistence type="predicted"/>